<dbReference type="Pfam" id="PF25597">
    <property type="entry name" value="SH3_retrovirus"/>
    <property type="match status" value="1"/>
</dbReference>
<dbReference type="EMBL" id="LXQA011159561">
    <property type="protein sequence ID" value="MCI87181.1"/>
    <property type="molecule type" value="Genomic_DNA"/>
</dbReference>
<evidence type="ECO:0000313" key="2">
    <source>
        <dbReference type="EMBL" id="MCI87181.1"/>
    </source>
</evidence>
<feature type="non-terminal residue" evidence="2">
    <location>
        <position position="55"/>
    </location>
</feature>
<feature type="domain" description="Retroviral polymerase SH3-like" evidence="1">
    <location>
        <begin position="1"/>
        <end position="37"/>
    </location>
</feature>
<dbReference type="AlphaFoldDB" id="A0A392VJN4"/>
<dbReference type="InterPro" id="IPR057670">
    <property type="entry name" value="SH3_retrovirus"/>
</dbReference>
<dbReference type="Proteomes" id="UP000265520">
    <property type="component" value="Unassembled WGS sequence"/>
</dbReference>
<evidence type="ECO:0000313" key="3">
    <source>
        <dbReference type="Proteomes" id="UP000265520"/>
    </source>
</evidence>
<proteinExistence type="predicted"/>
<comment type="caution">
    <text evidence="2">The sequence shown here is derived from an EMBL/GenBank/DDBJ whole genome shotgun (WGS) entry which is preliminary data.</text>
</comment>
<protein>
    <recommendedName>
        <fullName evidence="1">Retroviral polymerase SH3-like domain-containing protein</fullName>
    </recommendedName>
</protein>
<evidence type="ECO:0000259" key="1">
    <source>
        <dbReference type="Pfam" id="PF25597"/>
    </source>
</evidence>
<sequence>MGYGNKQFGYRLWDPVGKKIIRSRDVIFLEDQTIGDFDKAEKQKSDARSYIDVVP</sequence>
<accession>A0A392VJN4</accession>
<reference evidence="2 3" key="1">
    <citation type="journal article" date="2018" name="Front. Plant Sci.">
        <title>Red Clover (Trifolium pratense) and Zigzag Clover (T. medium) - A Picture of Genomic Similarities and Differences.</title>
        <authorList>
            <person name="Dluhosova J."/>
            <person name="Istvanek J."/>
            <person name="Nedelnik J."/>
            <person name="Repkova J."/>
        </authorList>
    </citation>
    <scope>NUCLEOTIDE SEQUENCE [LARGE SCALE GENOMIC DNA]</scope>
    <source>
        <strain evidence="3">cv. 10/8</strain>
        <tissue evidence="2">Leaf</tissue>
    </source>
</reference>
<organism evidence="2 3">
    <name type="scientific">Trifolium medium</name>
    <dbReference type="NCBI Taxonomy" id="97028"/>
    <lineage>
        <taxon>Eukaryota</taxon>
        <taxon>Viridiplantae</taxon>
        <taxon>Streptophyta</taxon>
        <taxon>Embryophyta</taxon>
        <taxon>Tracheophyta</taxon>
        <taxon>Spermatophyta</taxon>
        <taxon>Magnoliopsida</taxon>
        <taxon>eudicotyledons</taxon>
        <taxon>Gunneridae</taxon>
        <taxon>Pentapetalae</taxon>
        <taxon>rosids</taxon>
        <taxon>fabids</taxon>
        <taxon>Fabales</taxon>
        <taxon>Fabaceae</taxon>
        <taxon>Papilionoideae</taxon>
        <taxon>50 kb inversion clade</taxon>
        <taxon>NPAAA clade</taxon>
        <taxon>Hologalegina</taxon>
        <taxon>IRL clade</taxon>
        <taxon>Trifolieae</taxon>
        <taxon>Trifolium</taxon>
    </lineage>
</organism>
<keyword evidence="3" id="KW-1185">Reference proteome</keyword>
<name>A0A392VJN4_9FABA</name>